<feature type="transmembrane region" description="Helical" evidence="9">
    <location>
        <begin position="55"/>
        <end position="79"/>
    </location>
</feature>
<dbReference type="SUPFAM" id="SSF81321">
    <property type="entry name" value="Family A G protein-coupled receptor-like"/>
    <property type="match status" value="1"/>
</dbReference>
<dbReference type="GO" id="GO:0043410">
    <property type="term" value="P:positive regulation of MAPK cascade"/>
    <property type="evidence" value="ECO:0007669"/>
    <property type="project" value="TreeGrafter"/>
</dbReference>
<reference evidence="11 12" key="1">
    <citation type="submission" date="2019-01" db="EMBL/GenBank/DDBJ databases">
        <title>A draft genome assembly of the solar-powered sea slug Elysia chlorotica.</title>
        <authorList>
            <person name="Cai H."/>
            <person name="Li Q."/>
            <person name="Fang X."/>
            <person name="Li J."/>
            <person name="Curtis N.E."/>
            <person name="Altenburger A."/>
            <person name="Shibata T."/>
            <person name="Feng M."/>
            <person name="Maeda T."/>
            <person name="Schwartz J.A."/>
            <person name="Shigenobu S."/>
            <person name="Lundholm N."/>
            <person name="Nishiyama T."/>
            <person name="Yang H."/>
            <person name="Hasebe M."/>
            <person name="Li S."/>
            <person name="Pierce S.K."/>
            <person name="Wang J."/>
        </authorList>
    </citation>
    <scope>NUCLEOTIDE SEQUENCE [LARGE SCALE GENOMIC DNA]</scope>
    <source>
        <strain evidence="11">EC2010</strain>
        <tissue evidence="11">Whole organism of an adult</tissue>
    </source>
</reference>
<dbReference type="CDD" id="cd00637">
    <property type="entry name" value="7tm_classA_rhodopsin-like"/>
    <property type="match status" value="1"/>
</dbReference>
<feature type="transmembrane region" description="Helical" evidence="9">
    <location>
        <begin position="151"/>
        <end position="171"/>
    </location>
</feature>
<dbReference type="GO" id="GO:0005886">
    <property type="term" value="C:plasma membrane"/>
    <property type="evidence" value="ECO:0007669"/>
    <property type="project" value="UniProtKB-SubCell"/>
</dbReference>
<evidence type="ECO:0000256" key="2">
    <source>
        <dbReference type="ARBA" id="ARBA00022475"/>
    </source>
</evidence>
<dbReference type="PANTHER" id="PTHR24248:SF185">
    <property type="entry name" value="DOPAMINE RECEPTOR 2"/>
    <property type="match status" value="1"/>
</dbReference>
<feature type="domain" description="G-protein coupled receptors family 1 profile" evidence="10">
    <location>
        <begin position="1"/>
        <end position="168"/>
    </location>
</feature>
<dbReference type="PANTHER" id="PTHR24248">
    <property type="entry name" value="ADRENERGIC RECEPTOR-RELATED G-PROTEIN COUPLED RECEPTOR"/>
    <property type="match status" value="1"/>
</dbReference>
<evidence type="ECO:0000256" key="3">
    <source>
        <dbReference type="ARBA" id="ARBA00022692"/>
    </source>
</evidence>
<evidence type="ECO:0000256" key="5">
    <source>
        <dbReference type="ARBA" id="ARBA00023040"/>
    </source>
</evidence>
<accession>A0A3S1BN77</accession>
<dbReference type="GO" id="GO:0071880">
    <property type="term" value="P:adenylate cyclase-activating adrenergic receptor signaling pathway"/>
    <property type="evidence" value="ECO:0007669"/>
    <property type="project" value="TreeGrafter"/>
</dbReference>
<proteinExistence type="predicted"/>
<dbReference type="GO" id="GO:0004930">
    <property type="term" value="F:G protein-coupled receptor activity"/>
    <property type="evidence" value="ECO:0007669"/>
    <property type="project" value="UniProtKB-KW"/>
</dbReference>
<protein>
    <recommendedName>
        <fullName evidence="10">G-protein coupled receptors family 1 profile domain-containing protein</fullName>
    </recommendedName>
</protein>
<dbReference type="STRING" id="188477.A0A3S1BN77"/>
<keyword evidence="7" id="KW-0675">Receptor</keyword>
<dbReference type="PROSITE" id="PS50262">
    <property type="entry name" value="G_PROTEIN_RECEP_F1_2"/>
    <property type="match status" value="1"/>
</dbReference>
<dbReference type="InterPro" id="IPR017452">
    <property type="entry name" value="GPCR_Rhodpsn_7TM"/>
</dbReference>
<keyword evidence="8" id="KW-0807">Transducer</keyword>
<comment type="subcellular location">
    <subcellularLocation>
        <location evidence="1">Cell membrane</location>
        <topology evidence="1">Multi-pass membrane protein</topology>
    </subcellularLocation>
</comment>
<evidence type="ECO:0000256" key="7">
    <source>
        <dbReference type="ARBA" id="ARBA00023170"/>
    </source>
</evidence>
<dbReference type="EMBL" id="RQTK01000108">
    <property type="protein sequence ID" value="RUS87549.1"/>
    <property type="molecule type" value="Genomic_DNA"/>
</dbReference>
<evidence type="ECO:0000256" key="4">
    <source>
        <dbReference type="ARBA" id="ARBA00022989"/>
    </source>
</evidence>
<sequence>MRPYLYQRVITVRVIAVFLSIAWVIGLALSLLPQVTARPYGPVPVCDITQSQPVWYTFYTCTVLFAALCLVNVLVYSVILHAAGRQRVAVRSSVPAAHHAAKGKSSNINRGTMKSLKFFLTVFGVFLVCGTPTVVVMGLDYYSRVSSDVYRFLNLIAVANSGMNFIIYAAMNKQFRQAFLRTSVLTRCGNKPACRCLRASGHAQGET</sequence>
<dbReference type="Gene3D" id="1.20.1070.10">
    <property type="entry name" value="Rhodopsin 7-helix transmembrane proteins"/>
    <property type="match status" value="1"/>
</dbReference>
<comment type="caution">
    <text evidence="11">The sequence shown here is derived from an EMBL/GenBank/DDBJ whole genome shotgun (WGS) entry which is preliminary data.</text>
</comment>
<dbReference type="AlphaFoldDB" id="A0A3S1BN77"/>
<evidence type="ECO:0000313" key="12">
    <source>
        <dbReference type="Proteomes" id="UP000271974"/>
    </source>
</evidence>
<keyword evidence="6 9" id="KW-0472">Membrane</keyword>
<keyword evidence="4 9" id="KW-1133">Transmembrane helix</keyword>
<dbReference type="Pfam" id="PF00001">
    <property type="entry name" value="7tm_1"/>
    <property type="match status" value="1"/>
</dbReference>
<keyword evidence="2" id="KW-1003">Cell membrane</keyword>
<keyword evidence="3 9" id="KW-0812">Transmembrane</keyword>
<name>A0A3S1BN77_ELYCH</name>
<keyword evidence="5" id="KW-0297">G-protein coupled receptor</keyword>
<organism evidence="11 12">
    <name type="scientific">Elysia chlorotica</name>
    <name type="common">Eastern emerald elysia</name>
    <name type="synonym">Sea slug</name>
    <dbReference type="NCBI Taxonomy" id="188477"/>
    <lineage>
        <taxon>Eukaryota</taxon>
        <taxon>Metazoa</taxon>
        <taxon>Spiralia</taxon>
        <taxon>Lophotrochozoa</taxon>
        <taxon>Mollusca</taxon>
        <taxon>Gastropoda</taxon>
        <taxon>Heterobranchia</taxon>
        <taxon>Euthyneura</taxon>
        <taxon>Panpulmonata</taxon>
        <taxon>Sacoglossa</taxon>
        <taxon>Placobranchoidea</taxon>
        <taxon>Plakobranchidae</taxon>
        <taxon>Elysia</taxon>
    </lineage>
</organism>
<dbReference type="OrthoDB" id="6101402at2759"/>
<evidence type="ECO:0000313" key="11">
    <source>
        <dbReference type="EMBL" id="RUS87549.1"/>
    </source>
</evidence>
<dbReference type="PRINTS" id="PR00237">
    <property type="entry name" value="GPCRRHODOPSN"/>
</dbReference>
<evidence type="ECO:0000256" key="1">
    <source>
        <dbReference type="ARBA" id="ARBA00004651"/>
    </source>
</evidence>
<feature type="transmembrane region" description="Helical" evidence="9">
    <location>
        <begin position="12"/>
        <end position="35"/>
    </location>
</feature>
<dbReference type="Proteomes" id="UP000271974">
    <property type="component" value="Unassembled WGS sequence"/>
</dbReference>
<evidence type="ECO:0000256" key="8">
    <source>
        <dbReference type="ARBA" id="ARBA00023224"/>
    </source>
</evidence>
<dbReference type="InterPro" id="IPR000276">
    <property type="entry name" value="GPCR_Rhodpsn"/>
</dbReference>
<keyword evidence="12" id="KW-1185">Reference proteome</keyword>
<feature type="transmembrane region" description="Helical" evidence="9">
    <location>
        <begin position="118"/>
        <end position="139"/>
    </location>
</feature>
<evidence type="ECO:0000256" key="6">
    <source>
        <dbReference type="ARBA" id="ARBA00023136"/>
    </source>
</evidence>
<evidence type="ECO:0000259" key="10">
    <source>
        <dbReference type="PROSITE" id="PS50262"/>
    </source>
</evidence>
<evidence type="ECO:0000256" key="9">
    <source>
        <dbReference type="SAM" id="Phobius"/>
    </source>
</evidence>
<gene>
    <name evidence="11" type="ORF">EGW08_004725</name>
</gene>